<dbReference type="PANTHER" id="PTHR41299:SF1">
    <property type="entry name" value="THIAMINE PYROPHOSPHOKINASE"/>
    <property type="match status" value="1"/>
</dbReference>
<keyword evidence="3" id="KW-0418">Kinase</keyword>
<keyword evidence="1 8" id="KW-0808">Transferase</keyword>
<dbReference type="Pfam" id="PF21275">
    <property type="entry name" value="Thi_PPkinase_C"/>
    <property type="match status" value="1"/>
</dbReference>
<accession>A0AAE3MDU3</accession>
<evidence type="ECO:0000313" key="8">
    <source>
        <dbReference type="EMBL" id="MCW3806036.1"/>
    </source>
</evidence>
<dbReference type="SUPFAM" id="SSF63999">
    <property type="entry name" value="Thiamin pyrophosphokinase, catalytic domain"/>
    <property type="match status" value="1"/>
</dbReference>
<dbReference type="Pfam" id="PF04263">
    <property type="entry name" value="TPK_catalytic"/>
    <property type="match status" value="1"/>
</dbReference>
<name>A0AAE3MDU3_9BACT</name>
<organism evidence="8 9">
    <name type="scientific">Plebeiibacterium marinum</name>
    <dbReference type="NCBI Taxonomy" id="2992111"/>
    <lineage>
        <taxon>Bacteria</taxon>
        <taxon>Pseudomonadati</taxon>
        <taxon>Bacteroidota</taxon>
        <taxon>Bacteroidia</taxon>
        <taxon>Marinilabiliales</taxon>
        <taxon>Marinilabiliaceae</taxon>
        <taxon>Plebeiibacterium</taxon>
    </lineage>
</organism>
<dbReference type="Proteomes" id="UP001207408">
    <property type="component" value="Unassembled WGS sequence"/>
</dbReference>
<reference evidence="8" key="1">
    <citation type="submission" date="2022-10" db="EMBL/GenBank/DDBJ databases">
        <authorList>
            <person name="Yu W.X."/>
        </authorList>
    </citation>
    <scope>NUCLEOTIDE SEQUENCE</scope>
    <source>
        <strain evidence="8">D04</strain>
    </source>
</reference>
<evidence type="ECO:0000313" key="9">
    <source>
        <dbReference type="Proteomes" id="UP001207408"/>
    </source>
</evidence>
<comment type="caution">
    <text evidence="8">The sequence shown here is derived from an EMBL/GenBank/DDBJ whole genome shotgun (WGS) entry which is preliminary data.</text>
</comment>
<dbReference type="EMBL" id="JAPDPI010000019">
    <property type="protein sequence ID" value="MCW3806036.1"/>
    <property type="molecule type" value="Genomic_DNA"/>
</dbReference>
<dbReference type="GO" id="GO:0009229">
    <property type="term" value="P:thiamine diphosphate biosynthetic process"/>
    <property type="evidence" value="ECO:0007669"/>
    <property type="project" value="InterPro"/>
</dbReference>
<dbReference type="InterPro" id="IPR053149">
    <property type="entry name" value="TPK"/>
</dbReference>
<dbReference type="GO" id="GO:0006772">
    <property type="term" value="P:thiamine metabolic process"/>
    <property type="evidence" value="ECO:0007669"/>
    <property type="project" value="UniProtKB-UniRule"/>
</dbReference>
<evidence type="ECO:0000259" key="6">
    <source>
        <dbReference type="Pfam" id="PF04263"/>
    </source>
</evidence>
<dbReference type="AlphaFoldDB" id="A0AAE3MDU3"/>
<keyword evidence="4" id="KW-0067">ATP-binding</keyword>
<dbReference type="InterPro" id="IPR007371">
    <property type="entry name" value="TPK_catalytic"/>
</dbReference>
<dbReference type="Gene3D" id="3.40.50.10240">
    <property type="entry name" value="Thiamin pyrophosphokinase, catalytic domain"/>
    <property type="match status" value="1"/>
</dbReference>
<feature type="domain" description="Thiamin pyrophosphokinase catalytic" evidence="6">
    <location>
        <begin position="23"/>
        <end position="115"/>
    </location>
</feature>
<dbReference type="InterPro" id="IPR049442">
    <property type="entry name" value="Thi_PPkinase-like_C"/>
</dbReference>
<dbReference type="InterPro" id="IPR036759">
    <property type="entry name" value="TPK_catalytic_sf"/>
</dbReference>
<dbReference type="InterPro" id="IPR006282">
    <property type="entry name" value="Thi_PPkinase"/>
</dbReference>
<dbReference type="EC" id="2.7.6.2" evidence="5"/>
<evidence type="ECO:0000256" key="1">
    <source>
        <dbReference type="ARBA" id="ARBA00022679"/>
    </source>
</evidence>
<dbReference type="GO" id="GO:0016301">
    <property type="term" value="F:kinase activity"/>
    <property type="evidence" value="ECO:0007669"/>
    <property type="project" value="UniProtKB-KW"/>
</dbReference>
<dbReference type="CDD" id="cd07995">
    <property type="entry name" value="TPK"/>
    <property type="match status" value="1"/>
</dbReference>
<evidence type="ECO:0000256" key="4">
    <source>
        <dbReference type="ARBA" id="ARBA00022840"/>
    </source>
</evidence>
<protein>
    <recommendedName>
        <fullName evidence="5">Thiamine diphosphokinase</fullName>
        <ecNumber evidence="5">2.7.6.2</ecNumber>
    </recommendedName>
</protein>
<proteinExistence type="predicted"/>
<evidence type="ECO:0000256" key="2">
    <source>
        <dbReference type="ARBA" id="ARBA00022741"/>
    </source>
</evidence>
<evidence type="ECO:0000259" key="7">
    <source>
        <dbReference type="Pfam" id="PF21275"/>
    </source>
</evidence>
<dbReference type="NCBIfam" id="TIGR01378">
    <property type="entry name" value="thi_PPkinase"/>
    <property type="match status" value="1"/>
</dbReference>
<keyword evidence="9" id="KW-1185">Reference proteome</keyword>
<keyword evidence="2" id="KW-0547">Nucleotide-binding</keyword>
<dbReference type="RefSeq" id="WP_301199408.1">
    <property type="nucleotide sequence ID" value="NZ_JAPDPI010000019.1"/>
</dbReference>
<dbReference type="GO" id="GO:0005524">
    <property type="term" value="F:ATP binding"/>
    <property type="evidence" value="ECO:0007669"/>
    <property type="project" value="UniProtKB-KW"/>
</dbReference>
<dbReference type="GO" id="GO:0004788">
    <property type="term" value="F:thiamine diphosphokinase activity"/>
    <property type="evidence" value="ECO:0007669"/>
    <property type="project" value="UniProtKB-UniRule"/>
</dbReference>
<sequence length="205" mass="22501">MKKKAVVLANGAFPTHHIPLAELENADLIVCCDGAVNKLDAAGFMADIIVGDLDSVQGHLKEKYTGKMFHSSDQETNDLTKAVNWCINHEIAEVVILGATGLRDDHMIGNVFLLPTYVGHIAVSMLTDHGVFTPIVASEQFNSYVGQQVSLFSSHPDVIITTENLKYPVKNQKFSMLWQGTLNESTSNCFTLNIEGGCLIVFQKY</sequence>
<gene>
    <name evidence="8" type="ORF">OM074_10390</name>
</gene>
<dbReference type="PANTHER" id="PTHR41299">
    <property type="entry name" value="THIAMINE PYROPHOSPHOKINASE"/>
    <property type="match status" value="1"/>
</dbReference>
<evidence type="ECO:0000256" key="5">
    <source>
        <dbReference type="NCBIfam" id="TIGR01378"/>
    </source>
</evidence>
<evidence type="ECO:0000256" key="3">
    <source>
        <dbReference type="ARBA" id="ARBA00022777"/>
    </source>
</evidence>
<feature type="domain" description="Thiamin pyrophosphokinase-like substrate-binding" evidence="7">
    <location>
        <begin position="130"/>
        <end position="200"/>
    </location>
</feature>